<dbReference type="GO" id="GO:0009360">
    <property type="term" value="C:DNA polymerase III complex"/>
    <property type="evidence" value="ECO:0007669"/>
    <property type="project" value="InterPro"/>
</dbReference>
<dbReference type="InterPro" id="IPR003593">
    <property type="entry name" value="AAA+_ATPase"/>
</dbReference>
<keyword evidence="6" id="KW-0479">Metal-binding</keyword>
<dbReference type="Gene3D" id="3.40.50.300">
    <property type="entry name" value="P-loop containing nucleotide triphosphate hydrolases"/>
    <property type="match status" value="1"/>
</dbReference>
<evidence type="ECO:0000256" key="10">
    <source>
        <dbReference type="ARBA" id="ARBA00022932"/>
    </source>
</evidence>
<dbReference type="EC" id="2.7.7.7" evidence="2"/>
<evidence type="ECO:0000256" key="9">
    <source>
        <dbReference type="ARBA" id="ARBA00022840"/>
    </source>
</evidence>
<evidence type="ECO:0000256" key="5">
    <source>
        <dbReference type="ARBA" id="ARBA00022705"/>
    </source>
</evidence>
<keyword evidence="7" id="KW-0547">Nucleotide-binding</keyword>
<comment type="similarity">
    <text evidence="1">Belongs to the DnaX/STICHEL family.</text>
</comment>
<evidence type="ECO:0000313" key="14">
    <source>
        <dbReference type="EMBL" id="EEF68989.1"/>
    </source>
</evidence>
<dbReference type="HOGENOM" id="CLU_006229_0_3_9"/>
<organism evidence="14 15">
    <name type="scientific">Holdemania filiformis DSM 12042</name>
    <dbReference type="NCBI Taxonomy" id="545696"/>
    <lineage>
        <taxon>Bacteria</taxon>
        <taxon>Bacillati</taxon>
        <taxon>Bacillota</taxon>
        <taxon>Erysipelotrichia</taxon>
        <taxon>Erysipelotrichales</taxon>
        <taxon>Erysipelotrichaceae</taxon>
        <taxon>Holdemania</taxon>
    </lineage>
</organism>
<name>B9Y576_9FIRM</name>
<keyword evidence="9" id="KW-0067">ATP-binding</keyword>
<evidence type="ECO:0000256" key="4">
    <source>
        <dbReference type="ARBA" id="ARBA00022695"/>
    </source>
</evidence>
<comment type="caution">
    <text evidence="14">The sequence shown here is derived from an EMBL/GenBank/DDBJ whole genome shotgun (WGS) entry which is preliminary data.</text>
</comment>
<dbReference type="CDD" id="cd00009">
    <property type="entry name" value="AAA"/>
    <property type="match status" value="1"/>
</dbReference>
<reference evidence="14 15" key="1">
    <citation type="submission" date="2008-12" db="EMBL/GenBank/DDBJ databases">
        <authorList>
            <person name="Fulton L."/>
            <person name="Clifton S."/>
            <person name="Fulton B."/>
            <person name="Xu J."/>
            <person name="Minx P."/>
            <person name="Pepin K.H."/>
            <person name="Johnson M."/>
            <person name="Bhonagiri V."/>
            <person name="Nash W.E."/>
            <person name="Mardis E.R."/>
            <person name="Wilson R.K."/>
        </authorList>
    </citation>
    <scope>NUCLEOTIDE SEQUENCE [LARGE SCALE GENOMIC DNA]</scope>
    <source>
        <strain evidence="14 15">DSM 12042</strain>
    </source>
</reference>
<dbReference type="Proteomes" id="UP000005950">
    <property type="component" value="Unassembled WGS sequence"/>
</dbReference>
<evidence type="ECO:0000256" key="8">
    <source>
        <dbReference type="ARBA" id="ARBA00022833"/>
    </source>
</evidence>
<dbReference type="PANTHER" id="PTHR11669">
    <property type="entry name" value="REPLICATION FACTOR C / DNA POLYMERASE III GAMMA-TAU SUBUNIT"/>
    <property type="match status" value="1"/>
</dbReference>
<dbReference type="Pfam" id="PF13177">
    <property type="entry name" value="DNA_pol3_delta2"/>
    <property type="match status" value="1"/>
</dbReference>
<dbReference type="NCBIfam" id="NF004046">
    <property type="entry name" value="PRK05563.1"/>
    <property type="match status" value="1"/>
</dbReference>
<evidence type="ECO:0000256" key="12">
    <source>
        <dbReference type="SAM" id="MobiDB-lite"/>
    </source>
</evidence>
<evidence type="ECO:0000313" key="15">
    <source>
        <dbReference type="Proteomes" id="UP000005950"/>
    </source>
</evidence>
<dbReference type="SUPFAM" id="SSF52540">
    <property type="entry name" value="P-loop containing nucleoside triphosphate hydrolases"/>
    <property type="match status" value="1"/>
</dbReference>
<dbReference type="InterPro" id="IPR045085">
    <property type="entry name" value="HLD_clamp_pol_III_gamma_tau"/>
</dbReference>
<feature type="domain" description="AAA+ ATPase" evidence="13">
    <location>
        <begin position="37"/>
        <end position="178"/>
    </location>
</feature>
<evidence type="ECO:0000256" key="1">
    <source>
        <dbReference type="ARBA" id="ARBA00006360"/>
    </source>
</evidence>
<dbReference type="InterPro" id="IPR050238">
    <property type="entry name" value="DNA_Rep/Repair_Clamp_Loader"/>
</dbReference>
<dbReference type="NCBIfam" id="TIGR00678">
    <property type="entry name" value="holB"/>
    <property type="match status" value="1"/>
</dbReference>
<dbReference type="Pfam" id="PF12169">
    <property type="entry name" value="DNA_pol3_gamma3"/>
    <property type="match status" value="1"/>
</dbReference>
<dbReference type="GO" id="GO:0003677">
    <property type="term" value="F:DNA binding"/>
    <property type="evidence" value="ECO:0007669"/>
    <property type="project" value="InterPro"/>
</dbReference>
<keyword evidence="3 14" id="KW-0808">Transferase</keyword>
<evidence type="ECO:0000256" key="2">
    <source>
        <dbReference type="ARBA" id="ARBA00012417"/>
    </source>
</evidence>
<feature type="region of interest" description="Disordered" evidence="12">
    <location>
        <begin position="375"/>
        <end position="405"/>
    </location>
</feature>
<keyword evidence="8" id="KW-0862">Zinc</keyword>
<accession>B9Y576</accession>
<reference evidence="14 15" key="2">
    <citation type="submission" date="2009-02" db="EMBL/GenBank/DDBJ databases">
        <title>Draft genome sequence of Holdemania filiformis DSM 12042.</title>
        <authorList>
            <person name="Sudarsanam P."/>
            <person name="Ley R."/>
            <person name="Guruge J."/>
            <person name="Turnbaugh P.J."/>
            <person name="Mahowald M."/>
            <person name="Liep D."/>
            <person name="Gordon J."/>
        </authorList>
    </citation>
    <scope>NUCLEOTIDE SEQUENCE [LARGE SCALE GENOMIC DNA]</scope>
    <source>
        <strain evidence="14 15">DSM 12042</strain>
    </source>
</reference>
<protein>
    <recommendedName>
        <fullName evidence="2">DNA-directed DNA polymerase</fullName>
        <ecNumber evidence="2">2.7.7.7</ecNumber>
    </recommendedName>
</protein>
<sequence length="613" mass="69064">MSYKALYRTYRPSSFEEVVGQQHIVTTLKNAVKQNKIAHAYLFCGPRGTGKTTIAKLLAKAVNCEDQQNAPCNQCRSCLAIQQGNHPDIVEIDAASNNGVDEVRELIEKVKYAPLEGRYKVYIIDEVHMMSSGAFNALLKTLEEPPSHVIFILATTEPQKVLPTIISRCQRYDFSKVGQNEIITRVRCVLEQEHIECEDEALRLVAQLADGGMRDALSIMDQCIAYAQNHITAAHVNEIYGITTVSEKIEMLQWIFQHQAQSLLEKIRLLNEKGVDIKRLTSDLIEILKECVIFIYTQDVTLLNKINETEANAIINGKSSRDLLALIDILMETLEKYRTASSAASYFEVAVLKMMAELDQSRRTAAVIPPVYSQPATAPSIPASPQASTGKPRPEVQSESTLMPEEADLTEDTLPLEMMPPLPAPPEETGRVIQEKTVEVHPEFEIQPLDYEFVMQLLAGANKEMRMKDENQWKLIDQKCRDRDLNCARIANLLRNGRIVACGENYILICVSYQALANQINDPAMKSQINRFCYENLEIRKQLFAITQEQFKIETNDFLARSRSGTLPEPAHVAPVEICEEAGNTEKTEPEQGVVEKLYNLFGTENVEIIEEE</sequence>
<dbReference type="STRING" id="545696.HOLDEFILI_00957"/>
<dbReference type="SUPFAM" id="SSF48019">
    <property type="entry name" value="post-AAA+ oligomerization domain-like"/>
    <property type="match status" value="1"/>
</dbReference>
<keyword evidence="5" id="KW-0235">DNA replication</keyword>
<dbReference type="PANTHER" id="PTHR11669:SF0">
    <property type="entry name" value="PROTEIN STICHEL-LIKE 2"/>
    <property type="match status" value="1"/>
</dbReference>
<dbReference type="Gene3D" id="1.20.272.10">
    <property type="match status" value="1"/>
</dbReference>
<gene>
    <name evidence="14" type="primary">dnaX</name>
    <name evidence="14" type="ORF">HOLDEFILI_00957</name>
</gene>
<dbReference type="AlphaFoldDB" id="B9Y576"/>
<dbReference type="NCBIfam" id="TIGR02397">
    <property type="entry name" value="dnaX_nterm"/>
    <property type="match status" value="1"/>
</dbReference>
<dbReference type="FunFam" id="3.40.50.300:FF:000014">
    <property type="entry name" value="DNA polymerase III subunit gamma/tau"/>
    <property type="match status" value="1"/>
</dbReference>
<dbReference type="RefSeq" id="WP_006058167.1">
    <property type="nucleotide sequence ID" value="NZ_GG657553.1"/>
</dbReference>
<comment type="catalytic activity">
    <reaction evidence="11">
        <text>DNA(n) + a 2'-deoxyribonucleoside 5'-triphosphate = DNA(n+1) + diphosphate</text>
        <dbReference type="Rhea" id="RHEA:22508"/>
        <dbReference type="Rhea" id="RHEA-COMP:17339"/>
        <dbReference type="Rhea" id="RHEA-COMP:17340"/>
        <dbReference type="ChEBI" id="CHEBI:33019"/>
        <dbReference type="ChEBI" id="CHEBI:61560"/>
        <dbReference type="ChEBI" id="CHEBI:173112"/>
        <dbReference type="EC" id="2.7.7.7"/>
    </reaction>
</comment>
<dbReference type="OrthoDB" id="9810148at2"/>
<dbReference type="eggNOG" id="COG2812">
    <property type="taxonomic scope" value="Bacteria"/>
</dbReference>
<dbReference type="PRINTS" id="PR00300">
    <property type="entry name" value="CLPPROTEASEA"/>
</dbReference>
<dbReference type="EMBL" id="ACCF01000054">
    <property type="protein sequence ID" value="EEF68989.1"/>
    <property type="molecule type" value="Genomic_DNA"/>
</dbReference>
<dbReference type="SMART" id="SM00382">
    <property type="entry name" value="AAA"/>
    <property type="match status" value="1"/>
</dbReference>
<dbReference type="InterPro" id="IPR008921">
    <property type="entry name" value="DNA_pol3_clamp-load_cplx_C"/>
</dbReference>
<dbReference type="GO" id="GO:0005524">
    <property type="term" value="F:ATP binding"/>
    <property type="evidence" value="ECO:0007669"/>
    <property type="project" value="UniProtKB-KW"/>
</dbReference>
<dbReference type="GO" id="GO:0006261">
    <property type="term" value="P:DNA-templated DNA replication"/>
    <property type="evidence" value="ECO:0007669"/>
    <property type="project" value="TreeGrafter"/>
</dbReference>
<dbReference type="Pfam" id="PF22608">
    <property type="entry name" value="DNAX_ATPase_lid"/>
    <property type="match status" value="1"/>
</dbReference>
<evidence type="ECO:0000256" key="11">
    <source>
        <dbReference type="ARBA" id="ARBA00049244"/>
    </source>
</evidence>
<dbReference type="GO" id="GO:0008408">
    <property type="term" value="F:3'-5' exonuclease activity"/>
    <property type="evidence" value="ECO:0007669"/>
    <property type="project" value="InterPro"/>
</dbReference>
<dbReference type="GO" id="GO:0003887">
    <property type="term" value="F:DNA-directed DNA polymerase activity"/>
    <property type="evidence" value="ECO:0007669"/>
    <property type="project" value="UniProtKB-KW"/>
</dbReference>
<evidence type="ECO:0000256" key="3">
    <source>
        <dbReference type="ARBA" id="ARBA00022679"/>
    </source>
</evidence>
<evidence type="ECO:0000256" key="7">
    <source>
        <dbReference type="ARBA" id="ARBA00022741"/>
    </source>
</evidence>
<dbReference type="InterPro" id="IPR004622">
    <property type="entry name" value="DNA_pol_HolB"/>
</dbReference>
<proteinExistence type="inferred from homology"/>
<dbReference type="InterPro" id="IPR027417">
    <property type="entry name" value="P-loop_NTPase"/>
</dbReference>
<evidence type="ECO:0000259" key="13">
    <source>
        <dbReference type="SMART" id="SM00382"/>
    </source>
</evidence>
<dbReference type="InterPro" id="IPR012763">
    <property type="entry name" value="DNA_pol_III_sug/sutau_N"/>
</dbReference>
<keyword evidence="4 14" id="KW-0548">Nucleotidyltransferase</keyword>
<dbReference type="GO" id="GO:0046872">
    <property type="term" value="F:metal ion binding"/>
    <property type="evidence" value="ECO:0007669"/>
    <property type="project" value="UniProtKB-KW"/>
</dbReference>
<dbReference type="InterPro" id="IPR001270">
    <property type="entry name" value="ClpA/B"/>
</dbReference>
<keyword evidence="10" id="KW-0239">DNA-directed DNA polymerase</keyword>
<dbReference type="Gene3D" id="1.10.8.60">
    <property type="match status" value="1"/>
</dbReference>
<dbReference type="InterPro" id="IPR022754">
    <property type="entry name" value="DNA_pol_III_gamma-3"/>
</dbReference>
<dbReference type="CDD" id="cd18137">
    <property type="entry name" value="HLD_clamp_pol_III_gamma_tau"/>
    <property type="match status" value="1"/>
</dbReference>
<evidence type="ECO:0000256" key="6">
    <source>
        <dbReference type="ARBA" id="ARBA00022723"/>
    </source>
</evidence>
<dbReference type="FunFam" id="1.10.8.60:FF:000013">
    <property type="entry name" value="DNA polymerase III subunit gamma/tau"/>
    <property type="match status" value="1"/>
</dbReference>